<proteinExistence type="predicted"/>
<dbReference type="EMBL" id="KQ242118">
    <property type="protein sequence ID" value="KNC80702.1"/>
    <property type="molecule type" value="Genomic_DNA"/>
</dbReference>
<evidence type="ECO:0000313" key="2">
    <source>
        <dbReference type="EMBL" id="KNC80702.1"/>
    </source>
</evidence>
<accession>A0A0L0FV48</accession>
<evidence type="ECO:0000313" key="3">
    <source>
        <dbReference type="Proteomes" id="UP000054560"/>
    </source>
</evidence>
<dbReference type="Proteomes" id="UP000054560">
    <property type="component" value="Unassembled WGS sequence"/>
</dbReference>
<dbReference type="RefSeq" id="XP_014154604.1">
    <property type="nucleotide sequence ID" value="XM_014299129.1"/>
</dbReference>
<feature type="region of interest" description="Disordered" evidence="1">
    <location>
        <begin position="1"/>
        <end position="27"/>
    </location>
</feature>
<sequence>MAAVTLAERPNQQSQPTLKAKPRPTPLSSLSLESIVRDIWNDDEDILSGAVIDAPTNVTISLPKPASTTLEVETSDPESVLFNKIRKCSIDYRGQVGKQKIGRPRSATTTKASVSNMEARPSKLISMLSLSSIASPETPKSRPRSQTCGSKPSLILVESKKANKLMAKSSTSSTSSVGSKISLKDSKFIVNVKKKIKSFSSETFYKRNKLSSGTSADSSLRNSSSLLAPTDAGCDLVHNSEATIPRDSVIEAAVPRDSVQATMPQKSILGTPIHQDCILVKKQNDQRDDVVGPTIDIGVCS</sequence>
<evidence type="ECO:0000256" key="1">
    <source>
        <dbReference type="SAM" id="MobiDB-lite"/>
    </source>
</evidence>
<gene>
    <name evidence="2" type="ORF">SARC_06951</name>
</gene>
<keyword evidence="3" id="KW-1185">Reference proteome</keyword>
<name>A0A0L0FV48_9EUKA</name>
<reference evidence="2 3" key="1">
    <citation type="submission" date="2011-02" db="EMBL/GenBank/DDBJ databases">
        <title>The Genome Sequence of Sphaeroforma arctica JP610.</title>
        <authorList>
            <consortium name="The Broad Institute Genome Sequencing Platform"/>
            <person name="Russ C."/>
            <person name="Cuomo C."/>
            <person name="Young S.K."/>
            <person name="Zeng Q."/>
            <person name="Gargeya S."/>
            <person name="Alvarado L."/>
            <person name="Berlin A."/>
            <person name="Chapman S.B."/>
            <person name="Chen Z."/>
            <person name="Freedman E."/>
            <person name="Gellesch M."/>
            <person name="Goldberg J."/>
            <person name="Griggs A."/>
            <person name="Gujja S."/>
            <person name="Heilman E."/>
            <person name="Heiman D."/>
            <person name="Howarth C."/>
            <person name="Mehta T."/>
            <person name="Neiman D."/>
            <person name="Pearson M."/>
            <person name="Roberts A."/>
            <person name="Saif S."/>
            <person name="Shea T."/>
            <person name="Shenoy N."/>
            <person name="Sisk P."/>
            <person name="Stolte C."/>
            <person name="Sykes S."/>
            <person name="White J."/>
            <person name="Yandava C."/>
            <person name="Burger G."/>
            <person name="Gray M.W."/>
            <person name="Holland P.W.H."/>
            <person name="King N."/>
            <person name="Lang F.B.F."/>
            <person name="Roger A.J."/>
            <person name="Ruiz-Trillo I."/>
            <person name="Haas B."/>
            <person name="Nusbaum C."/>
            <person name="Birren B."/>
        </authorList>
    </citation>
    <scope>NUCLEOTIDE SEQUENCE [LARGE SCALE GENOMIC DNA]</scope>
    <source>
        <strain evidence="2 3">JP610</strain>
    </source>
</reference>
<protein>
    <submittedName>
        <fullName evidence="2">Uncharacterized protein</fullName>
    </submittedName>
</protein>
<dbReference type="GeneID" id="25907455"/>
<dbReference type="AlphaFoldDB" id="A0A0L0FV48"/>
<feature type="region of interest" description="Disordered" evidence="1">
    <location>
        <begin position="133"/>
        <end position="153"/>
    </location>
</feature>
<organism evidence="2 3">
    <name type="scientific">Sphaeroforma arctica JP610</name>
    <dbReference type="NCBI Taxonomy" id="667725"/>
    <lineage>
        <taxon>Eukaryota</taxon>
        <taxon>Ichthyosporea</taxon>
        <taxon>Ichthyophonida</taxon>
        <taxon>Sphaeroforma</taxon>
    </lineage>
</organism>